<dbReference type="Proteomes" id="UP001049176">
    <property type="component" value="Chromosome 3"/>
</dbReference>
<sequence>MKAESVAAPSSSSDVSWLRLTNSGGSLACEVYRMYTKGGQPPASCTLGQTVAVKYTAIYYLTGGNIKK</sequence>
<reference evidence="1" key="1">
    <citation type="journal article" date="2021" name="Genome Biol. Evol.">
        <title>The assembled and annotated genome of the fairy-ring fungus Marasmius oreades.</title>
        <authorList>
            <person name="Hiltunen M."/>
            <person name="Ament-Velasquez S.L."/>
            <person name="Johannesson H."/>
        </authorList>
    </citation>
    <scope>NUCLEOTIDE SEQUENCE</scope>
    <source>
        <strain evidence="1">03SP1</strain>
    </source>
</reference>
<evidence type="ECO:0000313" key="1">
    <source>
        <dbReference type="EMBL" id="KAG7094955.1"/>
    </source>
</evidence>
<proteinExistence type="predicted"/>
<dbReference type="OrthoDB" id="1859733at2759"/>
<dbReference type="EMBL" id="CM032183">
    <property type="protein sequence ID" value="KAG7094955.1"/>
    <property type="molecule type" value="Genomic_DNA"/>
</dbReference>
<protein>
    <submittedName>
        <fullName evidence="1">Uncharacterized protein</fullName>
    </submittedName>
</protein>
<name>A0A9P7UV54_9AGAR</name>
<evidence type="ECO:0000313" key="2">
    <source>
        <dbReference type="Proteomes" id="UP001049176"/>
    </source>
</evidence>
<comment type="caution">
    <text evidence="1">The sequence shown here is derived from an EMBL/GenBank/DDBJ whole genome shotgun (WGS) entry which is preliminary data.</text>
</comment>
<dbReference type="KEGG" id="more:E1B28_005756"/>
<dbReference type="Pfam" id="PF11937">
    <property type="entry name" value="DUF3455"/>
    <property type="match status" value="1"/>
</dbReference>
<dbReference type="PANTHER" id="PTHR35567:SF1">
    <property type="entry name" value="CONSERVED FUNGAL PROTEIN (AFU_ORTHOLOGUE AFUA_1G14230)"/>
    <property type="match status" value="1"/>
</dbReference>
<dbReference type="PANTHER" id="PTHR35567">
    <property type="entry name" value="MALATE DEHYDROGENASE (AFU_ORTHOLOGUE AFUA_2G13800)"/>
    <property type="match status" value="1"/>
</dbReference>
<dbReference type="AlphaFoldDB" id="A0A9P7UV54"/>
<dbReference type="GeneID" id="66074832"/>
<organism evidence="1 2">
    <name type="scientific">Marasmius oreades</name>
    <name type="common">fairy-ring Marasmius</name>
    <dbReference type="NCBI Taxonomy" id="181124"/>
    <lineage>
        <taxon>Eukaryota</taxon>
        <taxon>Fungi</taxon>
        <taxon>Dikarya</taxon>
        <taxon>Basidiomycota</taxon>
        <taxon>Agaricomycotina</taxon>
        <taxon>Agaricomycetes</taxon>
        <taxon>Agaricomycetidae</taxon>
        <taxon>Agaricales</taxon>
        <taxon>Marasmiineae</taxon>
        <taxon>Marasmiaceae</taxon>
        <taxon>Marasmius</taxon>
    </lineage>
</organism>
<dbReference type="InterPro" id="IPR021851">
    <property type="entry name" value="DUF3455"/>
</dbReference>
<keyword evidence="2" id="KW-1185">Reference proteome</keyword>
<accession>A0A9P7UV54</accession>
<gene>
    <name evidence="1" type="ORF">E1B28_005756</name>
</gene>
<dbReference type="RefSeq" id="XP_043011425.1">
    <property type="nucleotide sequence ID" value="XM_043150338.1"/>
</dbReference>